<keyword evidence="2" id="KW-1185">Reference proteome</keyword>
<comment type="caution">
    <text evidence="1">The sequence shown here is derived from an EMBL/GenBank/DDBJ whole genome shotgun (WGS) entry which is preliminary data.</text>
</comment>
<organism evidence="1 2">
    <name type="scientific">Hyalomma asiaticum</name>
    <name type="common">Tick</name>
    <dbReference type="NCBI Taxonomy" id="266040"/>
    <lineage>
        <taxon>Eukaryota</taxon>
        <taxon>Metazoa</taxon>
        <taxon>Ecdysozoa</taxon>
        <taxon>Arthropoda</taxon>
        <taxon>Chelicerata</taxon>
        <taxon>Arachnida</taxon>
        <taxon>Acari</taxon>
        <taxon>Parasitiformes</taxon>
        <taxon>Ixodida</taxon>
        <taxon>Ixodoidea</taxon>
        <taxon>Ixodidae</taxon>
        <taxon>Hyalomminae</taxon>
        <taxon>Hyalomma</taxon>
    </lineage>
</organism>
<protein>
    <submittedName>
        <fullName evidence="1">Uncharacterized protein</fullName>
    </submittedName>
</protein>
<sequence>MQTIQALREKVSSFEEKCAQLEKTASSGRPHMPLNKGKLVTEGCPKTDRRKIRAAGSSVVEALENVLESYGLNICQLLVADIKGLIHNITVGENGQIHVKRNIKRGFSGGCEPKYDALTSSDQRCVRNVAALLDNHYVSNVFWEQLSAELPNLPTLWIINSYRQKLDKLVRIFRTPGQSAGAQVSFEEELQSAVQECASCKGLTLEDIAKEPLLVKVEGDGCVVNRHKTWTMLSFVIIQSGRNLQSHRLHRLLAIAEIPETYFSIRESFGRLIRDINAVASRGSVRVGDHEIPVRICIGSDMKFLLLVQGLMSASSKFPCPFCRADPKKRVESGARSTEFSTPPLLRTAKNMREDCLNEANGMKNVPLFNVDPVFVIPDVMHMGIRIMYRLIDGLLVDVEDHDNRAKVRNPKAPSSTLKSIINEINNCGLKFEVWQDERKGMTFTSLTGGEIKRLLKLLPDKLPGHLPVRTEAKTVLLWKLFGEVLEQLEHNVDGRSIQNKASEFFETFLELGKECKGYGPERVTPYMHILAHHASSKHETLKCLGWFSSQGIEKKNDVLKHLHHSKTNKWNAAQDALKLAKRLEAADYVRISRAYRKLDAKYWSEGLIQEMRTKRRRCANEDSETEVPLSIENMDGAELRTELRVLGVCISTKSVVQLREKLINLKHKRGKPTDSANAVL</sequence>
<name>A0ACB7SKB7_HYAAI</name>
<evidence type="ECO:0000313" key="2">
    <source>
        <dbReference type="Proteomes" id="UP000821845"/>
    </source>
</evidence>
<evidence type="ECO:0000313" key="1">
    <source>
        <dbReference type="EMBL" id="KAH6933577.1"/>
    </source>
</evidence>
<gene>
    <name evidence="1" type="ORF">HPB50_016532</name>
</gene>
<proteinExistence type="predicted"/>
<accession>A0ACB7SKB7</accession>
<reference evidence="1" key="1">
    <citation type="submission" date="2020-05" db="EMBL/GenBank/DDBJ databases">
        <title>Large-scale comparative analyses of tick genomes elucidate their genetic diversity and vector capacities.</title>
        <authorList>
            <person name="Jia N."/>
            <person name="Wang J."/>
            <person name="Shi W."/>
            <person name="Du L."/>
            <person name="Sun Y."/>
            <person name="Zhan W."/>
            <person name="Jiang J."/>
            <person name="Wang Q."/>
            <person name="Zhang B."/>
            <person name="Ji P."/>
            <person name="Sakyi L.B."/>
            <person name="Cui X."/>
            <person name="Yuan T."/>
            <person name="Jiang B."/>
            <person name="Yang W."/>
            <person name="Lam T.T.-Y."/>
            <person name="Chang Q."/>
            <person name="Ding S."/>
            <person name="Wang X."/>
            <person name="Zhu J."/>
            <person name="Ruan X."/>
            <person name="Zhao L."/>
            <person name="Wei J."/>
            <person name="Que T."/>
            <person name="Du C."/>
            <person name="Cheng J."/>
            <person name="Dai P."/>
            <person name="Han X."/>
            <person name="Huang E."/>
            <person name="Gao Y."/>
            <person name="Liu J."/>
            <person name="Shao H."/>
            <person name="Ye R."/>
            <person name="Li L."/>
            <person name="Wei W."/>
            <person name="Wang X."/>
            <person name="Wang C."/>
            <person name="Yang T."/>
            <person name="Huo Q."/>
            <person name="Li W."/>
            <person name="Guo W."/>
            <person name="Chen H."/>
            <person name="Zhou L."/>
            <person name="Ni X."/>
            <person name="Tian J."/>
            <person name="Zhou Y."/>
            <person name="Sheng Y."/>
            <person name="Liu T."/>
            <person name="Pan Y."/>
            <person name="Xia L."/>
            <person name="Li J."/>
            <person name="Zhao F."/>
            <person name="Cao W."/>
        </authorList>
    </citation>
    <scope>NUCLEOTIDE SEQUENCE</scope>
    <source>
        <strain evidence="1">Hyas-2018</strain>
    </source>
</reference>
<dbReference type="Proteomes" id="UP000821845">
    <property type="component" value="Chromosome 4"/>
</dbReference>
<dbReference type="EMBL" id="CM023484">
    <property type="protein sequence ID" value="KAH6933577.1"/>
    <property type="molecule type" value="Genomic_DNA"/>
</dbReference>